<dbReference type="InterPro" id="IPR016047">
    <property type="entry name" value="M23ase_b-sheet_dom"/>
</dbReference>
<reference evidence="6" key="1">
    <citation type="submission" date="2014-12" db="EMBL/GenBank/DDBJ databases">
        <authorList>
            <person name="Salcher M.M."/>
        </authorList>
    </citation>
    <scope>NUCLEOTIDE SEQUENCE [LARGE SCALE GENOMIC DNA]</scope>
    <source>
        <strain evidence="6">MMS-10A-171</strain>
    </source>
</reference>
<dbReference type="Pfam" id="PF01476">
    <property type="entry name" value="LysM"/>
    <property type="match status" value="1"/>
</dbReference>
<keyword evidence="3" id="KW-0732">Signal</keyword>
<dbReference type="GO" id="GO:0004222">
    <property type="term" value="F:metalloendopeptidase activity"/>
    <property type="evidence" value="ECO:0007669"/>
    <property type="project" value="TreeGrafter"/>
</dbReference>
<evidence type="ECO:0000313" key="5">
    <source>
        <dbReference type="EMBL" id="CEN56097.1"/>
    </source>
</evidence>
<dbReference type="KEGG" id="mbac:BN1209_1056"/>
<sequence length="322" mass="34977">MQRPHNFIIGLLTLVLIACSSTPNRAPVIDRSPEPPKPKAIQTPKKLIQKTNLNSKDWRPESYTVKKGDTLYSIGLEFGEDYKDIAQNNNINAPYNIRVGQQLKIKSSNITSAKIADTNNDEVVIKPLNNDSQITPSQTSSGQTSQASSADIPTIRSPKALRGPYNEEAEKDLTKPAEPKTTDIKSSEQKPLESAVTGEDALDWSTPTKGKLKAGFNEGASAKGIDIEGAMGQDINAAANGKVIYSGSDLRGYGNLVIVKHNKDYLSVYAHNSKILVKEGQTVIKGQKIAEMGSSGTDVVKLHFEIRYQGKSIDPAKFLANL</sequence>
<dbReference type="InterPro" id="IPR036779">
    <property type="entry name" value="LysM_dom_sf"/>
</dbReference>
<dbReference type="PANTHER" id="PTHR21666">
    <property type="entry name" value="PEPTIDASE-RELATED"/>
    <property type="match status" value="1"/>
</dbReference>
<feature type="region of interest" description="Disordered" evidence="2">
    <location>
        <begin position="130"/>
        <end position="215"/>
    </location>
</feature>
<dbReference type="CDD" id="cd00118">
    <property type="entry name" value="LysM"/>
    <property type="match status" value="1"/>
</dbReference>
<dbReference type="EMBL" id="LN794158">
    <property type="protein sequence ID" value="CEN56097.1"/>
    <property type="molecule type" value="Genomic_DNA"/>
</dbReference>
<feature type="compositionally biased region" description="Low complexity" evidence="2">
    <location>
        <begin position="132"/>
        <end position="149"/>
    </location>
</feature>
<dbReference type="GO" id="GO:0032153">
    <property type="term" value="C:cell division site"/>
    <property type="evidence" value="ECO:0007669"/>
    <property type="project" value="TreeGrafter"/>
</dbReference>
<keyword evidence="6" id="KW-1185">Reference proteome</keyword>
<accession>A0A0B7J016</accession>
<name>A0A0B7J016_9PROT</name>
<feature type="compositionally biased region" description="Basic and acidic residues" evidence="2">
    <location>
        <begin position="171"/>
        <end position="191"/>
    </location>
</feature>
<evidence type="ECO:0000259" key="4">
    <source>
        <dbReference type="PROSITE" id="PS51782"/>
    </source>
</evidence>
<dbReference type="Gene3D" id="2.70.70.10">
    <property type="entry name" value="Glucose Permease (Domain IIA)"/>
    <property type="match status" value="1"/>
</dbReference>
<dbReference type="GO" id="GO:0009279">
    <property type="term" value="C:cell outer membrane"/>
    <property type="evidence" value="ECO:0007669"/>
    <property type="project" value="TreeGrafter"/>
</dbReference>
<dbReference type="CDD" id="cd12797">
    <property type="entry name" value="M23_peptidase"/>
    <property type="match status" value="1"/>
</dbReference>
<dbReference type="InterPro" id="IPR050570">
    <property type="entry name" value="Cell_wall_metabolism_enzyme"/>
</dbReference>
<dbReference type="SMART" id="SM00257">
    <property type="entry name" value="LysM"/>
    <property type="match status" value="1"/>
</dbReference>
<organism evidence="5 6">
    <name type="scientific">Candidatus Methylopumilus turicensis</name>
    <dbReference type="NCBI Taxonomy" id="1581680"/>
    <lineage>
        <taxon>Bacteria</taxon>
        <taxon>Pseudomonadati</taxon>
        <taxon>Pseudomonadota</taxon>
        <taxon>Betaproteobacteria</taxon>
        <taxon>Nitrosomonadales</taxon>
        <taxon>Methylophilaceae</taxon>
        <taxon>Candidatus Methylopumilus</taxon>
    </lineage>
</organism>
<dbReference type="SUPFAM" id="SSF51261">
    <property type="entry name" value="Duplicated hybrid motif"/>
    <property type="match status" value="1"/>
</dbReference>
<dbReference type="STRING" id="1581680.BN1209_1056"/>
<evidence type="ECO:0000256" key="3">
    <source>
        <dbReference type="SAM" id="SignalP"/>
    </source>
</evidence>
<dbReference type="PROSITE" id="PS51257">
    <property type="entry name" value="PROKAR_LIPOPROTEIN"/>
    <property type="match status" value="1"/>
</dbReference>
<dbReference type="Pfam" id="PF01551">
    <property type="entry name" value="Peptidase_M23"/>
    <property type="match status" value="1"/>
</dbReference>
<dbReference type="OrthoDB" id="9795421at2"/>
<evidence type="ECO:0000313" key="6">
    <source>
        <dbReference type="Proteomes" id="UP000056322"/>
    </source>
</evidence>
<gene>
    <name evidence="5" type="ORF">BN1209_1056</name>
</gene>
<dbReference type="Proteomes" id="UP000056322">
    <property type="component" value="Chromosome 1"/>
</dbReference>
<feature type="signal peptide" evidence="3">
    <location>
        <begin position="1"/>
        <end position="26"/>
    </location>
</feature>
<dbReference type="InterPro" id="IPR011055">
    <property type="entry name" value="Dup_hybrid_motif"/>
</dbReference>
<feature type="chain" id="PRO_5002118158" evidence="3">
    <location>
        <begin position="27"/>
        <end position="322"/>
    </location>
</feature>
<dbReference type="HOGENOM" id="CLU_029425_0_1_4"/>
<evidence type="ECO:0000256" key="1">
    <source>
        <dbReference type="ARBA" id="ARBA00038420"/>
    </source>
</evidence>
<dbReference type="AlphaFoldDB" id="A0A0B7J016"/>
<feature type="domain" description="LysM" evidence="4">
    <location>
        <begin position="61"/>
        <end position="105"/>
    </location>
</feature>
<dbReference type="RefSeq" id="WP_045751265.1">
    <property type="nucleotide sequence ID" value="NZ_LN794158.1"/>
</dbReference>
<proteinExistence type="inferred from homology"/>
<protein>
    <submittedName>
        <fullName evidence="5">Peptidase M23</fullName>
    </submittedName>
</protein>
<dbReference type="Gene3D" id="3.10.350.10">
    <property type="entry name" value="LysM domain"/>
    <property type="match status" value="1"/>
</dbReference>
<dbReference type="PANTHER" id="PTHR21666:SF263">
    <property type="entry name" value="MUREIN HYDROLASE ACTIVATOR NLPD"/>
    <property type="match status" value="1"/>
</dbReference>
<dbReference type="PROSITE" id="PS51782">
    <property type="entry name" value="LYSM"/>
    <property type="match status" value="1"/>
</dbReference>
<evidence type="ECO:0000256" key="2">
    <source>
        <dbReference type="SAM" id="MobiDB-lite"/>
    </source>
</evidence>
<dbReference type="InterPro" id="IPR018392">
    <property type="entry name" value="LysM"/>
</dbReference>
<comment type="similarity">
    <text evidence="1">Belongs to the E.coli NlpD/Haemophilus LppB family.</text>
</comment>